<reference evidence="2 3" key="1">
    <citation type="submission" date="2021-06" db="EMBL/GenBank/DDBJ databases">
        <title>Caerostris extrusa draft genome.</title>
        <authorList>
            <person name="Kono N."/>
            <person name="Arakawa K."/>
        </authorList>
    </citation>
    <scope>NUCLEOTIDE SEQUENCE [LARGE SCALE GENOMIC DNA]</scope>
</reference>
<evidence type="ECO:0000313" key="2">
    <source>
        <dbReference type="EMBL" id="GIY03900.1"/>
    </source>
</evidence>
<protein>
    <submittedName>
        <fullName evidence="2">Uncharacterized protein</fullName>
    </submittedName>
</protein>
<proteinExistence type="predicted"/>
<evidence type="ECO:0000256" key="1">
    <source>
        <dbReference type="SAM" id="MobiDB-lite"/>
    </source>
</evidence>
<name>A0AAV4Q382_CAEEX</name>
<evidence type="ECO:0000313" key="3">
    <source>
        <dbReference type="Proteomes" id="UP001054945"/>
    </source>
</evidence>
<accession>A0AAV4Q382</accession>
<keyword evidence="3" id="KW-1185">Reference proteome</keyword>
<dbReference type="AlphaFoldDB" id="A0AAV4Q382"/>
<dbReference type="Proteomes" id="UP001054945">
    <property type="component" value="Unassembled WGS sequence"/>
</dbReference>
<gene>
    <name evidence="2" type="ORF">CEXT_741631</name>
</gene>
<organism evidence="2 3">
    <name type="scientific">Caerostris extrusa</name>
    <name type="common">Bark spider</name>
    <name type="synonym">Caerostris bankana</name>
    <dbReference type="NCBI Taxonomy" id="172846"/>
    <lineage>
        <taxon>Eukaryota</taxon>
        <taxon>Metazoa</taxon>
        <taxon>Ecdysozoa</taxon>
        <taxon>Arthropoda</taxon>
        <taxon>Chelicerata</taxon>
        <taxon>Arachnida</taxon>
        <taxon>Araneae</taxon>
        <taxon>Araneomorphae</taxon>
        <taxon>Entelegynae</taxon>
        <taxon>Araneoidea</taxon>
        <taxon>Araneidae</taxon>
        <taxon>Caerostris</taxon>
    </lineage>
</organism>
<dbReference type="EMBL" id="BPLR01005639">
    <property type="protein sequence ID" value="GIY03900.1"/>
    <property type="molecule type" value="Genomic_DNA"/>
</dbReference>
<feature type="compositionally biased region" description="Polar residues" evidence="1">
    <location>
        <begin position="88"/>
        <end position="98"/>
    </location>
</feature>
<comment type="caution">
    <text evidence="2">The sequence shown here is derived from an EMBL/GenBank/DDBJ whole genome shotgun (WGS) entry which is preliminary data.</text>
</comment>
<feature type="region of interest" description="Disordered" evidence="1">
    <location>
        <begin position="77"/>
        <end position="98"/>
    </location>
</feature>
<sequence length="170" mass="19247">MFFFFPLRHKASFARCFRFVNASTVGHLLVGAVEFCTFQYEHKKEAFFAGRGNSNYLVLRMKGVKYSVEDKSKGSANGLHIVTPMPPTQKNSKGSSNGLHRASNYHHTFALFSKTMRTHIVMISILGNTRPNSTELGWERYWSNSSVEQEAILLGSQEGVIALGRDLRRR</sequence>